<dbReference type="RefSeq" id="WP_136435988.1">
    <property type="nucleotide sequence ID" value="NZ_SSTJ01000022.1"/>
</dbReference>
<evidence type="ECO:0008006" key="3">
    <source>
        <dbReference type="Google" id="ProtNLM"/>
    </source>
</evidence>
<gene>
    <name evidence="1" type="ORF">E5986_11135</name>
</gene>
<dbReference type="Proteomes" id="UP000308978">
    <property type="component" value="Unassembled WGS sequence"/>
</dbReference>
<organism evidence="1 2">
    <name type="scientific">Adlercreutzia caecimuris</name>
    <dbReference type="NCBI Taxonomy" id="671266"/>
    <lineage>
        <taxon>Bacteria</taxon>
        <taxon>Bacillati</taxon>
        <taxon>Actinomycetota</taxon>
        <taxon>Coriobacteriia</taxon>
        <taxon>Eggerthellales</taxon>
        <taxon>Eggerthellaceae</taxon>
        <taxon>Adlercreutzia</taxon>
    </lineage>
</organism>
<reference evidence="1 2" key="1">
    <citation type="submission" date="2019-04" db="EMBL/GenBank/DDBJ databases">
        <title>Microbes associate with the intestines of laboratory mice.</title>
        <authorList>
            <person name="Navarre W."/>
            <person name="Wong E."/>
            <person name="Huang K.C."/>
            <person name="Tropini C."/>
            <person name="Ng K."/>
            <person name="Yu B."/>
        </authorList>
    </citation>
    <scope>NUCLEOTIDE SEQUENCE [LARGE SCALE GENOMIC DNA]</scope>
    <source>
        <strain evidence="1 2">NM80_B27</strain>
    </source>
</reference>
<accession>A0A4S4FV94</accession>
<comment type="caution">
    <text evidence="1">The sequence shown here is derived from an EMBL/GenBank/DDBJ whole genome shotgun (WGS) entry which is preliminary data.</text>
</comment>
<dbReference type="AlphaFoldDB" id="A0A4S4FV94"/>
<name>A0A4S4FV94_9ACTN</name>
<evidence type="ECO:0000313" key="1">
    <source>
        <dbReference type="EMBL" id="THG34810.1"/>
    </source>
</evidence>
<sequence length="448" mass="49723">MSDSMSISEFIRNEEVAAFVTRHAGELVSWDQFQGLPMPAGLSPETMWEVIEFVRLVGVDEQMPFSQSDEACVGESSWYSISSEMSAVLARLMHRGRTAGTLDARLAQYRSAYGKSPFLVADLSAAAARDGVEIDPDAVVALAAGTRTPATPAERLAANALAVLRSLDEYCDRAFDESLYGEIQSRLDEGCAAFPYRPMRRPETSYNAYGSADGNDPLSRYDAEQKSWCLELISTHVNEAYQGRAEGVVAVVIACDLICEELPFARWNGFMEVILRRLFFERIGMRALAFVSFSRALLDWELGLPSAQELPFAFGQAILHSRYGNNTTPYLRQLLQFLERGLDDLERETDAMVAQFDRCRAALVADTRLNHRQQSLLMELVMNPSGSIDAATYERRYDVTLVTARADLKKLVQMGFLSLAEVGKKQVFSPVSHMEDVVAARSGRASLA</sequence>
<proteinExistence type="predicted"/>
<protein>
    <recommendedName>
        <fullName evidence="3">Fic family protein</fullName>
    </recommendedName>
</protein>
<dbReference type="EMBL" id="SSTJ01000022">
    <property type="protein sequence ID" value="THG34810.1"/>
    <property type="molecule type" value="Genomic_DNA"/>
</dbReference>
<evidence type="ECO:0000313" key="2">
    <source>
        <dbReference type="Proteomes" id="UP000308978"/>
    </source>
</evidence>